<sequence>MRACMVLLSIVTQEQLARMQNLF</sequence>
<name>A0A0A9ANE0_ARUDO</name>
<accession>A0A0A9ANE0</accession>
<dbReference type="EMBL" id="GBRH01244651">
    <property type="protein sequence ID" value="JAD53244.1"/>
    <property type="molecule type" value="Transcribed_RNA"/>
</dbReference>
<evidence type="ECO:0000313" key="1">
    <source>
        <dbReference type="EMBL" id="JAD53244.1"/>
    </source>
</evidence>
<protein>
    <submittedName>
        <fullName evidence="1">Uncharacterized protein</fullName>
    </submittedName>
</protein>
<reference evidence="1" key="1">
    <citation type="submission" date="2014-09" db="EMBL/GenBank/DDBJ databases">
        <authorList>
            <person name="Magalhaes I.L.F."/>
            <person name="Oliveira U."/>
            <person name="Santos F.R."/>
            <person name="Vidigal T.H.D.A."/>
            <person name="Brescovit A.D."/>
            <person name="Santos A.J."/>
        </authorList>
    </citation>
    <scope>NUCLEOTIDE SEQUENCE</scope>
    <source>
        <tissue evidence="1">Shoot tissue taken approximately 20 cm above the soil surface</tissue>
    </source>
</reference>
<organism evidence="1">
    <name type="scientific">Arundo donax</name>
    <name type="common">Giant reed</name>
    <name type="synonym">Donax arundinaceus</name>
    <dbReference type="NCBI Taxonomy" id="35708"/>
    <lineage>
        <taxon>Eukaryota</taxon>
        <taxon>Viridiplantae</taxon>
        <taxon>Streptophyta</taxon>
        <taxon>Embryophyta</taxon>
        <taxon>Tracheophyta</taxon>
        <taxon>Spermatophyta</taxon>
        <taxon>Magnoliopsida</taxon>
        <taxon>Liliopsida</taxon>
        <taxon>Poales</taxon>
        <taxon>Poaceae</taxon>
        <taxon>PACMAD clade</taxon>
        <taxon>Arundinoideae</taxon>
        <taxon>Arundineae</taxon>
        <taxon>Arundo</taxon>
    </lineage>
</organism>
<reference evidence="1" key="2">
    <citation type="journal article" date="2015" name="Data Brief">
        <title>Shoot transcriptome of the giant reed, Arundo donax.</title>
        <authorList>
            <person name="Barrero R.A."/>
            <person name="Guerrero F.D."/>
            <person name="Moolhuijzen P."/>
            <person name="Goolsby J.A."/>
            <person name="Tidwell J."/>
            <person name="Bellgard S.E."/>
            <person name="Bellgard M.I."/>
        </authorList>
    </citation>
    <scope>NUCLEOTIDE SEQUENCE</scope>
    <source>
        <tissue evidence="1">Shoot tissue taken approximately 20 cm above the soil surface</tissue>
    </source>
</reference>
<dbReference type="AlphaFoldDB" id="A0A0A9ANE0"/>
<proteinExistence type="predicted"/>